<evidence type="ECO:0000313" key="2">
    <source>
        <dbReference type="EMBL" id="EEQ41559.1"/>
    </source>
</evidence>
<dbReference type="VEuPathDB" id="FungiDB:CLUG_05688"/>
<proteinExistence type="predicted"/>
<evidence type="ECO:0000313" key="3">
    <source>
        <dbReference type="Proteomes" id="UP000007703"/>
    </source>
</evidence>
<dbReference type="HOGENOM" id="CLU_1250552_0_0_1"/>
<reference evidence="2 3" key="1">
    <citation type="journal article" date="2009" name="Nature">
        <title>Evolution of pathogenicity and sexual reproduction in eight Candida genomes.</title>
        <authorList>
            <person name="Butler G."/>
            <person name="Rasmussen M.D."/>
            <person name="Lin M.F."/>
            <person name="Santos M.A."/>
            <person name="Sakthikumar S."/>
            <person name="Munro C.A."/>
            <person name="Rheinbay E."/>
            <person name="Grabherr M."/>
            <person name="Forche A."/>
            <person name="Reedy J.L."/>
            <person name="Agrafioti I."/>
            <person name="Arnaud M.B."/>
            <person name="Bates S."/>
            <person name="Brown A.J."/>
            <person name="Brunke S."/>
            <person name="Costanzo M.C."/>
            <person name="Fitzpatrick D.A."/>
            <person name="de Groot P.W."/>
            <person name="Harris D."/>
            <person name="Hoyer L.L."/>
            <person name="Hube B."/>
            <person name="Klis F.M."/>
            <person name="Kodira C."/>
            <person name="Lennard N."/>
            <person name="Logue M.E."/>
            <person name="Martin R."/>
            <person name="Neiman A.M."/>
            <person name="Nikolaou E."/>
            <person name="Quail M.A."/>
            <person name="Quinn J."/>
            <person name="Santos M.C."/>
            <person name="Schmitzberger F.F."/>
            <person name="Sherlock G."/>
            <person name="Shah P."/>
            <person name="Silverstein K.A."/>
            <person name="Skrzypek M.S."/>
            <person name="Soll D."/>
            <person name="Staggs R."/>
            <person name="Stansfield I."/>
            <person name="Stumpf M.P."/>
            <person name="Sudbery P.E."/>
            <person name="Srikantha T."/>
            <person name="Zeng Q."/>
            <person name="Berman J."/>
            <person name="Berriman M."/>
            <person name="Heitman J."/>
            <person name="Gow N.A."/>
            <person name="Lorenz M.C."/>
            <person name="Birren B.W."/>
            <person name="Kellis M."/>
            <person name="Cuomo C.A."/>
        </authorList>
    </citation>
    <scope>NUCLEOTIDE SEQUENCE [LARGE SCALE GENOMIC DNA]</scope>
    <source>
        <strain evidence="2 3">ATCC 42720</strain>
    </source>
</reference>
<feature type="compositionally biased region" description="Basic residues" evidence="1">
    <location>
        <begin position="107"/>
        <end position="126"/>
    </location>
</feature>
<dbReference type="EMBL" id="CH408083">
    <property type="protein sequence ID" value="EEQ41559.1"/>
    <property type="molecule type" value="Genomic_DNA"/>
</dbReference>
<protein>
    <submittedName>
        <fullName evidence="2">Uncharacterized protein</fullName>
    </submittedName>
</protein>
<dbReference type="InParanoid" id="C4YBW0"/>
<dbReference type="AlphaFoldDB" id="C4YBW0"/>
<evidence type="ECO:0000256" key="1">
    <source>
        <dbReference type="SAM" id="MobiDB-lite"/>
    </source>
</evidence>
<accession>C4YBW0</accession>
<organism evidence="2 3">
    <name type="scientific">Clavispora lusitaniae (strain ATCC 42720)</name>
    <name type="common">Yeast</name>
    <name type="synonym">Candida lusitaniae</name>
    <dbReference type="NCBI Taxonomy" id="306902"/>
    <lineage>
        <taxon>Eukaryota</taxon>
        <taxon>Fungi</taxon>
        <taxon>Dikarya</taxon>
        <taxon>Ascomycota</taxon>
        <taxon>Saccharomycotina</taxon>
        <taxon>Pichiomycetes</taxon>
        <taxon>Metschnikowiaceae</taxon>
        <taxon>Clavispora</taxon>
    </lineage>
</organism>
<feature type="region of interest" description="Disordered" evidence="1">
    <location>
        <begin position="107"/>
        <end position="128"/>
    </location>
</feature>
<dbReference type="Proteomes" id="UP000007703">
    <property type="component" value="Unassembled WGS sequence"/>
</dbReference>
<dbReference type="KEGG" id="clu:CLUG_05688"/>
<gene>
    <name evidence="2" type="ORF">CLUG_05688</name>
</gene>
<name>C4YBW0_CLAL4</name>
<sequence>MTEGGSRSIVVAAALAVPSVKGRNTVLEAAGQVFTVLSSAVLQVGTTFVAVGVVLRVSVHFGRPAQSARRVVCSLLVVCVQDGFGELFVDARGTNLGVNARRRAGVGQCSRKRRRGRGSARGRRGWSRSSGCSGGFRCSVCGRGRGRRSGVRGVGLDGKSRGRGRFQVRKASLGQGLGNDTANDVSVGIHGDVVETGLVENLAHGTRDERRGGNKRQKLHG</sequence>